<comment type="caution">
    <text evidence="3">The sequence shown here is derived from an EMBL/GenBank/DDBJ whole genome shotgun (WGS) entry which is preliminary data.</text>
</comment>
<evidence type="ECO:0000313" key="3">
    <source>
        <dbReference type="EMBL" id="RYB07208.1"/>
    </source>
</evidence>
<proteinExistence type="predicted"/>
<evidence type="ECO:0000256" key="1">
    <source>
        <dbReference type="SAM" id="MobiDB-lite"/>
    </source>
</evidence>
<evidence type="ECO:0000313" key="4">
    <source>
        <dbReference type="Proteomes" id="UP000289411"/>
    </source>
</evidence>
<feature type="signal peptide" evidence="2">
    <location>
        <begin position="1"/>
        <end position="34"/>
    </location>
</feature>
<keyword evidence="2" id="KW-0732">Signal</keyword>
<feature type="region of interest" description="Disordered" evidence="1">
    <location>
        <begin position="37"/>
        <end position="89"/>
    </location>
</feature>
<dbReference type="OrthoDB" id="10013834at2"/>
<protein>
    <submittedName>
        <fullName evidence="3">Uncharacterized protein</fullName>
    </submittedName>
</protein>
<name>A0A4V1RJ62_9HYPH</name>
<dbReference type="RefSeq" id="WP_129217807.1">
    <property type="nucleotide sequence ID" value="NZ_QYBC01000002.1"/>
</dbReference>
<dbReference type="Proteomes" id="UP000289411">
    <property type="component" value="Unassembled WGS sequence"/>
</dbReference>
<dbReference type="EMBL" id="QYBC01000002">
    <property type="protein sequence ID" value="RYB07208.1"/>
    <property type="molecule type" value="Genomic_DNA"/>
</dbReference>
<reference evidence="3 4" key="2">
    <citation type="submission" date="2019-02" db="EMBL/GenBank/DDBJ databases">
        <title>'Lichenibacterium ramalinii' gen. nov. sp. nov., 'Lichenibacterium minor' gen. nov. sp. nov.</title>
        <authorList>
            <person name="Pankratov T."/>
        </authorList>
    </citation>
    <scope>NUCLEOTIDE SEQUENCE [LARGE SCALE GENOMIC DNA]</scope>
    <source>
        <strain evidence="3 4">RmlP001</strain>
    </source>
</reference>
<reference evidence="3 4" key="1">
    <citation type="submission" date="2018-09" db="EMBL/GenBank/DDBJ databases">
        <authorList>
            <person name="Grouzdev D.S."/>
            <person name="Krutkina M.S."/>
        </authorList>
    </citation>
    <scope>NUCLEOTIDE SEQUENCE [LARGE SCALE GENOMIC DNA]</scope>
    <source>
        <strain evidence="3 4">RmlP001</strain>
    </source>
</reference>
<organism evidence="3 4">
    <name type="scientific">Lichenibacterium ramalinae</name>
    <dbReference type="NCBI Taxonomy" id="2316527"/>
    <lineage>
        <taxon>Bacteria</taxon>
        <taxon>Pseudomonadati</taxon>
        <taxon>Pseudomonadota</taxon>
        <taxon>Alphaproteobacteria</taxon>
        <taxon>Hyphomicrobiales</taxon>
        <taxon>Lichenihabitantaceae</taxon>
        <taxon>Lichenibacterium</taxon>
    </lineage>
</organism>
<feature type="chain" id="PRO_5020281945" evidence="2">
    <location>
        <begin position="35"/>
        <end position="106"/>
    </location>
</feature>
<evidence type="ECO:0000256" key="2">
    <source>
        <dbReference type="SAM" id="SignalP"/>
    </source>
</evidence>
<dbReference type="AlphaFoldDB" id="A0A4V1RJ62"/>
<accession>A0A4V1RJ62</accession>
<keyword evidence="4" id="KW-1185">Reference proteome</keyword>
<sequence length="106" mass="10780">MPPLRLIPLAALPLRLVPAAVLAAALVLPGYAVAQTANGSPTAPASPGLVGTPAPISRTPPSVGTRRGRSDAKLAPSGVRPLPKPTAADLAEQRKLEHDLRICIGC</sequence>
<gene>
    <name evidence="3" type="ORF">D3272_03870</name>
</gene>